<evidence type="ECO:0000256" key="1">
    <source>
        <dbReference type="SAM" id="Coils"/>
    </source>
</evidence>
<accession>A0A841ZRS2</accession>
<comment type="caution">
    <text evidence="2">The sequence shown here is derived from an EMBL/GenBank/DDBJ whole genome shotgun (WGS) entry which is preliminary data.</text>
</comment>
<feature type="coiled-coil region" evidence="1">
    <location>
        <begin position="90"/>
        <end position="117"/>
    </location>
</feature>
<reference evidence="2 3" key="1">
    <citation type="submission" date="2020-03" db="EMBL/GenBank/DDBJ databases">
        <title>Soil Listeria distribution.</title>
        <authorList>
            <person name="Liao J."/>
            <person name="Wiedmann M."/>
        </authorList>
    </citation>
    <scope>NUCLEOTIDE SEQUENCE [LARGE SCALE GENOMIC DNA]</scope>
    <source>
        <strain evidence="2 3">FSL L7-1507</strain>
    </source>
</reference>
<evidence type="ECO:0000313" key="3">
    <source>
        <dbReference type="Proteomes" id="UP000559885"/>
    </source>
</evidence>
<feature type="coiled-coil region" evidence="1">
    <location>
        <begin position="10"/>
        <end position="54"/>
    </location>
</feature>
<name>A0A841ZRS2_9LIST</name>
<dbReference type="RefSeq" id="WP_345818369.1">
    <property type="nucleotide sequence ID" value="NZ_JBDILX010000002.1"/>
</dbReference>
<organism evidence="2 3">
    <name type="scientific">Listeria aquatica</name>
    <dbReference type="NCBI Taxonomy" id="1494960"/>
    <lineage>
        <taxon>Bacteria</taxon>
        <taxon>Bacillati</taxon>
        <taxon>Bacillota</taxon>
        <taxon>Bacilli</taxon>
        <taxon>Bacillales</taxon>
        <taxon>Listeriaceae</taxon>
        <taxon>Listeria</taxon>
    </lineage>
</organism>
<dbReference type="EMBL" id="JAARRM010000004">
    <property type="protein sequence ID" value="MBC1522122.1"/>
    <property type="molecule type" value="Genomic_DNA"/>
</dbReference>
<protein>
    <submittedName>
        <fullName evidence="2">Uncharacterized protein</fullName>
    </submittedName>
</protein>
<dbReference type="AlphaFoldDB" id="A0A841ZRS2"/>
<dbReference type="Proteomes" id="UP000559885">
    <property type="component" value="Unassembled WGS sequence"/>
</dbReference>
<sequence length="127" mass="15470">MGDNGITDHVLRLKKELTQKNEELSDIEKEAREIDQLSEELTDWTRKERQLREEVLFFSEGTRARKMEEQRMDRLYHEELGHRYLFQDMKESYEAYIQKLKQEVSMLENEYQIAQKNEMSDDYAKDK</sequence>
<keyword evidence="1" id="KW-0175">Coiled coil</keyword>
<gene>
    <name evidence="2" type="ORF">HB912_10735</name>
</gene>
<proteinExistence type="predicted"/>
<evidence type="ECO:0000313" key="2">
    <source>
        <dbReference type="EMBL" id="MBC1522122.1"/>
    </source>
</evidence>